<feature type="compositionally biased region" description="Basic and acidic residues" evidence="1">
    <location>
        <begin position="32"/>
        <end position="42"/>
    </location>
</feature>
<evidence type="ECO:0000313" key="3">
    <source>
        <dbReference type="Proteomes" id="UP000316280"/>
    </source>
</evidence>
<sequence length="162" mass="18018">MDTTNIGRHRKSLSEREDGTLTENSLSEDETLTEKSLGEDGSVKSTRLTVGNSVTVTGEHPRKGQTGEITALPNPYAAIILFDDGNREILSSDFLSPKTVDVAAKFQVKEGLNYRAGNGCEWYVRVEQATWERLLRYRNRIGTATLDGAIKRMLESIENDQP</sequence>
<protein>
    <submittedName>
        <fullName evidence="2">Uncharacterized protein</fullName>
    </submittedName>
</protein>
<feature type="region of interest" description="Disordered" evidence="1">
    <location>
        <begin position="1"/>
        <end position="43"/>
    </location>
</feature>
<comment type="caution">
    <text evidence="2">The sequence shown here is derived from an EMBL/GenBank/DDBJ whole genome shotgun (WGS) entry which is preliminary data.</text>
</comment>
<name>A0A552ACT4_MICAE</name>
<proteinExistence type="predicted"/>
<organism evidence="2 3">
    <name type="scientific">Microcystis aeruginosa Ma_OC_H_19870700_S124</name>
    <dbReference type="NCBI Taxonomy" id="2486262"/>
    <lineage>
        <taxon>Bacteria</taxon>
        <taxon>Bacillati</taxon>
        <taxon>Cyanobacteriota</taxon>
        <taxon>Cyanophyceae</taxon>
        <taxon>Oscillatoriophycideae</taxon>
        <taxon>Chroococcales</taxon>
        <taxon>Microcystaceae</taxon>
        <taxon>Microcystis</taxon>
    </lineage>
</organism>
<evidence type="ECO:0000313" key="2">
    <source>
        <dbReference type="EMBL" id="TRT83288.1"/>
    </source>
</evidence>
<evidence type="ECO:0000256" key="1">
    <source>
        <dbReference type="SAM" id="MobiDB-lite"/>
    </source>
</evidence>
<accession>A0A552ACT4</accession>
<reference evidence="2 3" key="1">
    <citation type="submission" date="2019-01" db="EMBL/GenBank/DDBJ databases">
        <title>Coherence of Microcystis species and biogeography revealed through population genomics.</title>
        <authorList>
            <person name="Perez-Carrascal O.M."/>
            <person name="Terrat Y."/>
            <person name="Giani A."/>
            <person name="Fortin N."/>
            <person name="Tromas N."/>
            <person name="Shapiro B.J."/>
        </authorList>
    </citation>
    <scope>NUCLEOTIDE SEQUENCE [LARGE SCALE GENOMIC DNA]</scope>
    <source>
        <strain evidence="2">Ma_OC_H_19870700_S124</strain>
    </source>
</reference>
<dbReference type="Proteomes" id="UP000316280">
    <property type="component" value="Unassembled WGS sequence"/>
</dbReference>
<dbReference type="EMBL" id="SFBR01000161">
    <property type="protein sequence ID" value="TRT83288.1"/>
    <property type="molecule type" value="Genomic_DNA"/>
</dbReference>
<dbReference type="AlphaFoldDB" id="A0A552ACT4"/>
<gene>
    <name evidence="2" type="ORF">EWV63_17785</name>
</gene>